<evidence type="ECO:0000313" key="2">
    <source>
        <dbReference type="EMBL" id="MDR6841525.1"/>
    </source>
</evidence>
<evidence type="ECO:0000256" key="1">
    <source>
        <dbReference type="SAM" id="Phobius"/>
    </source>
</evidence>
<keyword evidence="1" id="KW-0472">Membrane</keyword>
<name>A0ABU1RRW4_9GAMM</name>
<organism evidence="2 3">
    <name type="scientific">Pseudoxanthomonas sacheonensis</name>
    <dbReference type="NCBI Taxonomy" id="443615"/>
    <lineage>
        <taxon>Bacteria</taxon>
        <taxon>Pseudomonadati</taxon>
        <taxon>Pseudomonadota</taxon>
        <taxon>Gammaproteobacteria</taxon>
        <taxon>Lysobacterales</taxon>
        <taxon>Lysobacteraceae</taxon>
        <taxon>Pseudoxanthomonas</taxon>
    </lineage>
</organism>
<proteinExistence type="predicted"/>
<feature type="transmembrane region" description="Helical" evidence="1">
    <location>
        <begin position="6"/>
        <end position="26"/>
    </location>
</feature>
<keyword evidence="1" id="KW-0812">Transmembrane</keyword>
<comment type="caution">
    <text evidence="2">The sequence shown here is derived from an EMBL/GenBank/DDBJ whole genome shotgun (WGS) entry which is preliminary data.</text>
</comment>
<accession>A0ABU1RRW4</accession>
<dbReference type="RefSeq" id="WP_310092387.1">
    <property type="nucleotide sequence ID" value="NZ_JAVDTT010000002.1"/>
</dbReference>
<evidence type="ECO:0000313" key="3">
    <source>
        <dbReference type="Proteomes" id="UP001254759"/>
    </source>
</evidence>
<feature type="transmembrane region" description="Helical" evidence="1">
    <location>
        <begin position="107"/>
        <end position="124"/>
    </location>
</feature>
<reference evidence="2 3" key="1">
    <citation type="submission" date="2023-07" db="EMBL/GenBank/DDBJ databases">
        <title>Sorghum-associated microbial communities from plants grown in Nebraska, USA.</title>
        <authorList>
            <person name="Schachtman D."/>
        </authorList>
    </citation>
    <scope>NUCLEOTIDE SEQUENCE [LARGE SCALE GENOMIC DNA]</scope>
    <source>
        <strain evidence="2 3">BE107</strain>
    </source>
</reference>
<keyword evidence="1" id="KW-1133">Transmembrane helix</keyword>
<dbReference type="EMBL" id="JAVDTT010000002">
    <property type="protein sequence ID" value="MDR6841525.1"/>
    <property type="molecule type" value="Genomic_DNA"/>
</dbReference>
<keyword evidence="3" id="KW-1185">Reference proteome</keyword>
<protein>
    <submittedName>
        <fullName evidence="2">Uncharacterized protein</fullName>
    </submittedName>
</protein>
<feature type="transmembrane region" description="Helical" evidence="1">
    <location>
        <begin position="38"/>
        <end position="61"/>
    </location>
</feature>
<gene>
    <name evidence="2" type="ORF">J2W94_001810</name>
</gene>
<feature type="transmembrane region" description="Helical" evidence="1">
    <location>
        <begin position="73"/>
        <end position="95"/>
    </location>
</feature>
<dbReference type="Proteomes" id="UP001254759">
    <property type="component" value="Unassembled WGS sequence"/>
</dbReference>
<sequence>MLELLFEFFAEFLLQVVVELLAEIGLRSTTEPFRKPPNPWLAAIGYAIFGATAGGISLFVLPEPLVQGEIWRLVNLAVTPVLAGLAMAAMGAWRSRRGQQTLRIDRFSYGYLFALCMAVVRFHFGA</sequence>